<comment type="subcellular location">
    <subcellularLocation>
        <location evidence="1">Nucleus</location>
        <location evidence="1">Nuclear pore complex</location>
    </subcellularLocation>
</comment>
<feature type="domain" description="Nucleoporin NSP1-like C-terminal" evidence="9">
    <location>
        <begin position="111"/>
        <end position="208"/>
    </location>
</feature>
<evidence type="ECO:0000313" key="11">
    <source>
        <dbReference type="Proteomes" id="UP000239649"/>
    </source>
</evidence>
<evidence type="ECO:0000313" key="10">
    <source>
        <dbReference type="EMBL" id="PSC75571.1"/>
    </source>
</evidence>
<evidence type="ECO:0000256" key="8">
    <source>
        <dbReference type="ARBA" id="ARBA00023242"/>
    </source>
</evidence>
<dbReference type="GO" id="GO:0006606">
    <property type="term" value="P:protein import into nucleus"/>
    <property type="evidence" value="ECO:0007669"/>
    <property type="project" value="TreeGrafter"/>
</dbReference>
<evidence type="ECO:0000256" key="3">
    <source>
        <dbReference type="ARBA" id="ARBA00022448"/>
    </source>
</evidence>
<keyword evidence="11" id="KW-1185">Reference proteome</keyword>
<evidence type="ECO:0000256" key="4">
    <source>
        <dbReference type="ARBA" id="ARBA00022816"/>
    </source>
</evidence>
<dbReference type="GO" id="GO:0006405">
    <property type="term" value="P:RNA export from nucleus"/>
    <property type="evidence" value="ECO:0007669"/>
    <property type="project" value="TreeGrafter"/>
</dbReference>
<dbReference type="GO" id="GO:0005543">
    <property type="term" value="F:phospholipid binding"/>
    <property type="evidence" value="ECO:0007669"/>
    <property type="project" value="TreeGrafter"/>
</dbReference>
<dbReference type="GO" id="GO:0044613">
    <property type="term" value="C:nuclear pore central transport channel"/>
    <property type="evidence" value="ECO:0007669"/>
    <property type="project" value="TreeGrafter"/>
</dbReference>
<keyword evidence="5" id="KW-0653">Protein transport</keyword>
<accession>A0A2P6VN91</accession>
<keyword evidence="6" id="KW-0811">Translocation</keyword>
<comment type="caution">
    <text evidence="10">The sequence shown here is derived from an EMBL/GenBank/DDBJ whole genome shotgun (WGS) entry which is preliminary data.</text>
</comment>
<evidence type="ECO:0000259" key="9">
    <source>
        <dbReference type="Pfam" id="PF05064"/>
    </source>
</evidence>
<dbReference type="Proteomes" id="UP000239649">
    <property type="component" value="Unassembled WGS sequence"/>
</dbReference>
<reference evidence="10 11" key="1">
    <citation type="journal article" date="2018" name="Plant J.">
        <title>Genome sequences of Chlorella sorokiniana UTEX 1602 and Micractinium conductrix SAG 241.80: implications to maltose excretion by a green alga.</title>
        <authorList>
            <person name="Arriola M.B."/>
            <person name="Velmurugan N."/>
            <person name="Zhang Y."/>
            <person name="Plunkett M.H."/>
            <person name="Hondzo H."/>
            <person name="Barney B.M."/>
        </authorList>
    </citation>
    <scope>NUCLEOTIDE SEQUENCE [LARGE SCALE GENOMIC DNA]</scope>
    <source>
        <strain evidence="10 11">SAG 241.80</strain>
    </source>
</reference>
<keyword evidence="7" id="KW-0906">Nuclear pore complex</keyword>
<keyword evidence="8" id="KW-0539">Nucleus</keyword>
<keyword evidence="4" id="KW-0509">mRNA transport</keyword>
<dbReference type="Pfam" id="PF05064">
    <property type="entry name" value="Nsp1_C"/>
    <property type="match status" value="1"/>
</dbReference>
<comment type="similarity">
    <text evidence="2">Belongs to the nucleoporin NSP1/NUP62 family.</text>
</comment>
<dbReference type="InterPro" id="IPR026010">
    <property type="entry name" value="NSP1/NUP62"/>
</dbReference>
<dbReference type="InterPro" id="IPR007758">
    <property type="entry name" value="Nucleoporin_NSP1_C"/>
</dbReference>
<gene>
    <name evidence="10" type="ORF">C2E20_1523</name>
</gene>
<dbReference type="EMBL" id="LHPF02000002">
    <property type="protein sequence ID" value="PSC75571.1"/>
    <property type="molecule type" value="Genomic_DNA"/>
</dbReference>
<evidence type="ECO:0000256" key="7">
    <source>
        <dbReference type="ARBA" id="ARBA00023132"/>
    </source>
</evidence>
<evidence type="ECO:0000256" key="1">
    <source>
        <dbReference type="ARBA" id="ARBA00004567"/>
    </source>
</evidence>
<dbReference type="AlphaFoldDB" id="A0A2P6VN91"/>
<dbReference type="Gene3D" id="1.20.5.170">
    <property type="match status" value="1"/>
</dbReference>
<dbReference type="STRING" id="554055.A0A2P6VN91"/>
<sequence length="297" mass="29908">MSGFGGLSFGGASSGAAFGASSAPAFGASSAGSSAAAAAPASAGGFSFGSAPAAGSSAAAPAAASTPAFGFGAASSAAAGGAASAPAAAAASAPAAAAGAAAAATPVAALQAPSEVKGKPVDDIINEWNAELERRSRSFVKHAEALAQWDASILSNRRALLELEEELRRVARGQESLEKKLQMLETHQKGIHDALAGMEGEAEQLYREERPLLDDDSRERDRLYERAERVGALLSHLGDQLKEAIGDVNESTAASLGDGATPLGKAVRILNNQLQALAQVDARVEELGQRLGDLHPN</sequence>
<evidence type="ECO:0000256" key="5">
    <source>
        <dbReference type="ARBA" id="ARBA00022927"/>
    </source>
</evidence>
<dbReference type="GO" id="GO:0051028">
    <property type="term" value="P:mRNA transport"/>
    <property type="evidence" value="ECO:0007669"/>
    <property type="project" value="UniProtKB-KW"/>
</dbReference>
<dbReference type="GO" id="GO:0017056">
    <property type="term" value="F:structural constituent of nuclear pore"/>
    <property type="evidence" value="ECO:0007669"/>
    <property type="project" value="InterPro"/>
</dbReference>
<evidence type="ECO:0000256" key="2">
    <source>
        <dbReference type="ARBA" id="ARBA00005911"/>
    </source>
</evidence>
<organism evidence="10 11">
    <name type="scientific">Micractinium conductrix</name>
    <dbReference type="NCBI Taxonomy" id="554055"/>
    <lineage>
        <taxon>Eukaryota</taxon>
        <taxon>Viridiplantae</taxon>
        <taxon>Chlorophyta</taxon>
        <taxon>core chlorophytes</taxon>
        <taxon>Trebouxiophyceae</taxon>
        <taxon>Chlorellales</taxon>
        <taxon>Chlorellaceae</taxon>
        <taxon>Chlorella clade</taxon>
        <taxon>Micractinium</taxon>
    </lineage>
</organism>
<dbReference type="PANTHER" id="PTHR12084:SF0">
    <property type="entry name" value="NUCLEAR PORE GLYCOPROTEIN P62"/>
    <property type="match status" value="1"/>
</dbReference>
<dbReference type="PANTHER" id="PTHR12084">
    <property type="entry name" value="NUCLEAR PORE GLYCOPROTEIN P62-RELATED"/>
    <property type="match status" value="1"/>
</dbReference>
<protein>
    <submittedName>
        <fullName evidence="10">Structural constituent of nuclear pore isoform 1</fullName>
    </submittedName>
</protein>
<dbReference type="OrthoDB" id="344345at2759"/>
<proteinExistence type="inferred from homology"/>
<evidence type="ECO:0000256" key="6">
    <source>
        <dbReference type="ARBA" id="ARBA00023010"/>
    </source>
</evidence>
<name>A0A2P6VN91_9CHLO</name>
<keyword evidence="3" id="KW-0813">Transport</keyword>